<feature type="coiled-coil region" evidence="1">
    <location>
        <begin position="467"/>
        <end position="494"/>
    </location>
</feature>
<feature type="compositionally biased region" description="Acidic residues" evidence="2">
    <location>
        <begin position="972"/>
        <end position="983"/>
    </location>
</feature>
<evidence type="ECO:0000313" key="5">
    <source>
        <dbReference type="Proteomes" id="UP000193218"/>
    </source>
</evidence>
<dbReference type="Proteomes" id="UP000193218">
    <property type="component" value="Unassembled WGS sequence"/>
</dbReference>
<dbReference type="Gene3D" id="6.10.140.910">
    <property type="match status" value="1"/>
</dbReference>
<name>A0A1Y1U8C9_9TREE</name>
<keyword evidence="1" id="KW-0175">Coiled coil</keyword>
<dbReference type="RefSeq" id="XP_021868546.1">
    <property type="nucleotide sequence ID" value="XM_022016989.1"/>
</dbReference>
<feature type="compositionally biased region" description="Polar residues" evidence="2">
    <location>
        <begin position="292"/>
        <end position="317"/>
    </location>
</feature>
<feature type="compositionally biased region" description="Polar residues" evidence="2">
    <location>
        <begin position="526"/>
        <end position="546"/>
    </location>
</feature>
<dbReference type="AlphaFoldDB" id="A0A1Y1U8C9"/>
<accession>A0A1Y1U8C9</accession>
<feature type="region of interest" description="Disordered" evidence="2">
    <location>
        <begin position="1"/>
        <end position="85"/>
    </location>
</feature>
<feature type="domain" description="GDP/GTP exchange factor Sec2 N-terminal" evidence="3">
    <location>
        <begin position="681"/>
        <end position="749"/>
    </location>
</feature>
<feature type="compositionally biased region" description="Polar residues" evidence="2">
    <location>
        <begin position="40"/>
        <end position="50"/>
    </location>
</feature>
<evidence type="ECO:0000256" key="2">
    <source>
        <dbReference type="SAM" id="MobiDB-lite"/>
    </source>
</evidence>
<proteinExistence type="predicted"/>
<sequence length="983" mass="104149">MAFHGLHPMPTSGMYEGTSALRRANTTTAAQGAGSRARPATSSGVLTSPKGNAPSGLGSATPSRPMTPSVESQSSFDFSVPSLPPRLANFGRKISQMRDELMEGLDPTTIERPKTSPRQSTDSTKTRNSLPPPAEEVPGMGDEPVMCPFCEKPLPPALFHVHQTPVKKPTVSRPNIKRPVTATGSAAPFGLSSTAPSSRVNSISLDSPEVKTKKLLDPLPLQTPKTGSKSASNDIIRSPDPSVTSESLYPQVSEGDKLNHAAAELHISDEDIRRWSNLAGISPPTIHRHSSAPPSTNATLDVQSSTSRKDSLSGSQTKPPPNDRHSSRGSSSRFNFFRRPSSSLEEEDESEDEGKGRGGGYSKLLGAGSAGSDDEGDNTIHAEPQSMHEDQVEEKDDVEVLRDDPPPLPNGKTDDSSVPTITPSLEHPKVTSDELRSVLQEVLGKIGELTKSHNALLTSQSTLLTSLKIARSNLAMAEANTEMLEAQLKQAKAAAPPPPAPVRAATGHPATPTINQGAPKAPNTAPVGSSSMTGEKTITATPQASERGSFERPRPTSLQTALAATEARAGEGEKSSWGFWNGGKKRLTTNGQQALSNLPTPTAERSSFDFVTNPSSGGPYSAALPLSAEQTGLQRASSERPLARGINGKTISVDDLIAVGGPTGTVASPGSSAQPASEILRLRQAYSTAQTRMESMSKELTELKKGKVEMEAELENLSQALFEEANKMVADERRKRAEMEDALKELKAEKDALKSTIKVLGGNSGSVASGDESDATSTTSKDDSIDPAFEPRDLDKHYEALRKSIHHVADGVDGISTSPFTPMTGIPESSGMQHASSDPGAHTSSFHVDPESLSGEQSVSHMDSESEPHVKSVVSHPGLEDAVDVPPAIPENEVSESRRESQTAETSSSAVVEEESEPNPWADTETPSINRGSKGMDWSGNPKDANETTPGTKKTPSGVDQLDKLMQAMKAEEEEEDVDGEAK</sequence>
<evidence type="ECO:0000256" key="1">
    <source>
        <dbReference type="SAM" id="Coils"/>
    </source>
</evidence>
<feature type="compositionally biased region" description="Polar residues" evidence="2">
    <location>
        <begin position="58"/>
        <end position="77"/>
    </location>
</feature>
<feature type="compositionally biased region" description="Polar residues" evidence="2">
    <location>
        <begin position="223"/>
        <end position="250"/>
    </location>
</feature>
<dbReference type="STRING" id="4999.A0A1Y1U8C9"/>
<evidence type="ECO:0000313" key="4">
    <source>
        <dbReference type="EMBL" id="ORX34268.1"/>
    </source>
</evidence>
<dbReference type="GeneID" id="33558798"/>
<dbReference type="InParanoid" id="A0A1Y1U8C9"/>
<feature type="region of interest" description="Disordered" evidence="2">
    <location>
        <begin position="104"/>
        <end position="140"/>
    </location>
</feature>
<dbReference type="InterPro" id="IPR009449">
    <property type="entry name" value="Sec2_N"/>
</dbReference>
<feature type="region of interest" description="Disordered" evidence="2">
    <location>
        <begin position="165"/>
        <end position="255"/>
    </location>
</feature>
<feature type="compositionally biased region" description="Low complexity" evidence="2">
    <location>
        <begin position="362"/>
        <end position="371"/>
    </location>
</feature>
<gene>
    <name evidence="4" type="ORF">BD324DRAFT_637310</name>
</gene>
<feature type="region of interest" description="Disordered" evidence="2">
    <location>
        <begin position="280"/>
        <end position="429"/>
    </location>
</feature>
<dbReference type="SUPFAM" id="SSF144284">
    <property type="entry name" value="Sec2 N-terminal region"/>
    <property type="match status" value="1"/>
</dbReference>
<keyword evidence="5" id="KW-1185">Reference proteome</keyword>
<evidence type="ECO:0000259" key="3">
    <source>
        <dbReference type="Pfam" id="PF06428"/>
    </source>
</evidence>
<dbReference type="OrthoDB" id="5560525at2759"/>
<feature type="region of interest" description="Disordered" evidence="2">
    <location>
        <begin position="494"/>
        <end position="586"/>
    </location>
</feature>
<dbReference type="Pfam" id="PF06428">
    <property type="entry name" value="Sec2p"/>
    <property type="match status" value="1"/>
</dbReference>
<feature type="region of interest" description="Disordered" evidence="2">
    <location>
        <begin position="811"/>
        <end position="983"/>
    </location>
</feature>
<comment type="caution">
    <text evidence="4">The sequence shown here is derived from an EMBL/GenBank/DDBJ whole genome shotgun (WGS) entry which is preliminary data.</text>
</comment>
<feature type="compositionally biased region" description="Polar residues" evidence="2">
    <location>
        <begin position="191"/>
        <end position="205"/>
    </location>
</feature>
<feature type="region of interest" description="Disordered" evidence="2">
    <location>
        <begin position="760"/>
        <end position="790"/>
    </location>
</feature>
<reference evidence="4 5" key="1">
    <citation type="submission" date="2017-03" db="EMBL/GenBank/DDBJ databases">
        <title>Widespread Adenine N6-methylation of Active Genes in Fungi.</title>
        <authorList>
            <consortium name="DOE Joint Genome Institute"/>
            <person name="Mondo S.J."/>
            <person name="Dannebaum R.O."/>
            <person name="Kuo R.C."/>
            <person name="Louie K.B."/>
            <person name="Bewick A.J."/>
            <person name="Labutti K."/>
            <person name="Haridas S."/>
            <person name="Kuo A."/>
            <person name="Salamov A."/>
            <person name="Ahrendt S.R."/>
            <person name="Lau R."/>
            <person name="Bowen B.P."/>
            <person name="Lipzen A."/>
            <person name="Sullivan W."/>
            <person name="Andreopoulos W.B."/>
            <person name="Clum A."/>
            <person name="Lindquist E."/>
            <person name="Daum C."/>
            <person name="Northen T.R."/>
            <person name="Ramamoorthy G."/>
            <person name="Schmitz R.J."/>
            <person name="Gryganskyi A."/>
            <person name="Culley D."/>
            <person name="Magnuson J."/>
            <person name="James T.Y."/>
            <person name="O'Malley M.A."/>
            <person name="Stajich J.E."/>
            <person name="Spatafora J.W."/>
            <person name="Visel A."/>
            <person name="Grigoriev I.V."/>
        </authorList>
    </citation>
    <scope>NUCLEOTIDE SEQUENCE [LARGE SCALE GENOMIC DNA]</scope>
    <source>
        <strain evidence="4 5">NRRL Y-17943</strain>
    </source>
</reference>
<feature type="compositionally biased region" description="Low complexity" evidence="2">
    <location>
        <begin position="328"/>
        <end position="343"/>
    </location>
</feature>
<feature type="compositionally biased region" description="Basic and acidic residues" evidence="2">
    <location>
        <begin position="780"/>
        <end position="790"/>
    </location>
</feature>
<dbReference type="EMBL" id="NBSH01000015">
    <property type="protein sequence ID" value="ORX34268.1"/>
    <property type="molecule type" value="Genomic_DNA"/>
</dbReference>
<feature type="compositionally biased region" description="Polar residues" evidence="2">
    <location>
        <begin position="116"/>
        <end position="129"/>
    </location>
</feature>
<organism evidence="4 5">
    <name type="scientific">Kockovaella imperatae</name>
    <dbReference type="NCBI Taxonomy" id="4999"/>
    <lineage>
        <taxon>Eukaryota</taxon>
        <taxon>Fungi</taxon>
        <taxon>Dikarya</taxon>
        <taxon>Basidiomycota</taxon>
        <taxon>Agaricomycotina</taxon>
        <taxon>Tremellomycetes</taxon>
        <taxon>Tremellales</taxon>
        <taxon>Cuniculitremaceae</taxon>
        <taxon>Kockovaella</taxon>
    </lineage>
</organism>
<feature type="compositionally biased region" description="Polar residues" evidence="2">
    <location>
        <begin position="830"/>
        <end position="846"/>
    </location>
</feature>
<protein>
    <recommendedName>
        <fullName evidence="3">GDP/GTP exchange factor Sec2 N-terminal domain-containing protein</fullName>
    </recommendedName>
</protein>